<proteinExistence type="predicted"/>
<dbReference type="Proteomes" id="UP001341444">
    <property type="component" value="Unassembled WGS sequence"/>
</dbReference>
<dbReference type="InterPro" id="IPR005538">
    <property type="entry name" value="LrgA/CidA"/>
</dbReference>
<dbReference type="PANTHER" id="PTHR33931">
    <property type="entry name" value="HOLIN-LIKE PROTEIN CIDA-RELATED"/>
    <property type="match status" value="1"/>
</dbReference>
<reference evidence="7 8" key="1">
    <citation type="submission" date="2023-03" db="EMBL/GenBank/DDBJ databases">
        <title>Bacillus Genome Sequencing.</title>
        <authorList>
            <person name="Dunlap C."/>
        </authorList>
    </citation>
    <scope>NUCLEOTIDE SEQUENCE [LARGE SCALE GENOMIC DNA]</scope>
    <source>
        <strain evidence="7 8">B-23453</strain>
    </source>
</reference>
<gene>
    <name evidence="7" type="ORF">P4T90_11370</name>
</gene>
<evidence type="ECO:0000256" key="3">
    <source>
        <dbReference type="ARBA" id="ARBA00022692"/>
    </source>
</evidence>
<accession>A0ABU6MKU8</accession>
<evidence type="ECO:0000256" key="1">
    <source>
        <dbReference type="ARBA" id="ARBA00004651"/>
    </source>
</evidence>
<feature type="transmembrane region" description="Helical" evidence="6">
    <location>
        <begin position="91"/>
        <end position="113"/>
    </location>
</feature>
<feature type="transmembrane region" description="Helical" evidence="6">
    <location>
        <begin position="57"/>
        <end position="79"/>
    </location>
</feature>
<evidence type="ECO:0000256" key="4">
    <source>
        <dbReference type="ARBA" id="ARBA00022989"/>
    </source>
</evidence>
<keyword evidence="4 6" id="KW-1133">Transmembrane helix</keyword>
<keyword evidence="2" id="KW-1003">Cell membrane</keyword>
<evidence type="ECO:0000313" key="8">
    <source>
        <dbReference type="Proteomes" id="UP001341444"/>
    </source>
</evidence>
<comment type="subcellular location">
    <subcellularLocation>
        <location evidence="1">Cell membrane</location>
        <topology evidence="1">Multi-pass membrane protein</topology>
    </subcellularLocation>
</comment>
<keyword evidence="5 6" id="KW-0472">Membrane</keyword>
<dbReference type="NCBIfam" id="NF002460">
    <property type="entry name" value="PRK01658.1"/>
    <property type="match status" value="1"/>
</dbReference>
<dbReference type="EMBL" id="JARMAB010000013">
    <property type="protein sequence ID" value="MED1203670.1"/>
    <property type="molecule type" value="Genomic_DNA"/>
</dbReference>
<protein>
    <submittedName>
        <fullName evidence="7">CidA/LrgA family holin-like protein</fullName>
    </submittedName>
</protein>
<keyword evidence="8" id="KW-1185">Reference proteome</keyword>
<dbReference type="RefSeq" id="WP_066271439.1">
    <property type="nucleotide sequence ID" value="NZ_JARMAB010000013.1"/>
</dbReference>
<keyword evidence="3 6" id="KW-0812">Transmembrane</keyword>
<evidence type="ECO:0000256" key="6">
    <source>
        <dbReference type="SAM" id="Phobius"/>
    </source>
</evidence>
<evidence type="ECO:0000256" key="5">
    <source>
        <dbReference type="ARBA" id="ARBA00023136"/>
    </source>
</evidence>
<dbReference type="PANTHER" id="PTHR33931:SF2">
    <property type="entry name" value="HOLIN-LIKE PROTEIN CIDA"/>
    <property type="match status" value="1"/>
</dbReference>
<organism evidence="7 8">
    <name type="scientific">Heyndrickxia acidicola</name>
    <dbReference type="NCBI Taxonomy" id="209389"/>
    <lineage>
        <taxon>Bacteria</taxon>
        <taxon>Bacillati</taxon>
        <taxon>Bacillota</taxon>
        <taxon>Bacilli</taxon>
        <taxon>Bacillales</taxon>
        <taxon>Bacillaceae</taxon>
        <taxon>Heyndrickxia</taxon>
    </lineage>
</organism>
<dbReference type="Pfam" id="PF03788">
    <property type="entry name" value="LrgA"/>
    <property type="match status" value="1"/>
</dbReference>
<feature type="transmembrane region" description="Helical" evidence="6">
    <location>
        <begin position="34"/>
        <end position="50"/>
    </location>
</feature>
<evidence type="ECO:0000256" key="2">
    <source>
        <dbReference type="ARBA" id="ARBA00022475"/>
    </source>
</evidence>
<name>A0ABU6MKU8_9BACI</name>
<comment type="caution">
    <text evidence="7">The sequence shown here is derived from an EMBL/GenBank/DDBJ whole genome shotgun (WGS) entry which is preliminary data.</text>
</comment>
<sequence>MKVMKMVWQVCFFYILFLIGNVLSSTLHVPIPGSIFGLFLLFGLLALKIVKVEWVDLGAAWLLSELLLFFVPSAVGIIQYKEIMGLQGIKIVLVILVSTLFVMTFTGISAEILSKFRRGGKRGTPSANR</sequence>
<evidence type="ECO:0000313" key="7">
    <source>
        <dbReference type="EMBL" id="MED1203670.1"/>
    </source>
</evidence>